<feature type="domain" description="EGF-like" evidence="20">
    <location>
        <begin position="339"/>
        <end position="375"/>
    </location>
</feature>
<dbReference type="InterPro" id="IPR018097">
    <property type="entry name" value="EGF_Ca-bd_CS"/>
</dbReference>
<dbReference type="PROSITE" id="PS00022">
    <property type="entry name" value="EGF_1"/>
    <property type="match status" value="8"/>
</dbReference>
<dbReference type="Pfam" id="PF07657">
    <property type="entry name" value="MNNL"/>
    <property type="match status" value="1"/>
</dbReference>
<feature type="disulfide bond" evidence="14">
    <location>
        <begin position="555"/>
        <end position="564"/>
    </location>
</feature>
<dbReference type="Gene3D" id="2.60.40.3510">
    <property type="match status" value="1"/>
</dbReference>
<dbReference type="FunFam" id="2.10.25.10:FF:000247">
    <property type="entry name" value="Delta/notch like EGF repeat containing"/>
    <property type="match status" value="1"/>
</dbReference>
<dbReference type="Gene3D" id="2.10.25.140">
    <property type="match status" value="1"/>
</dbReference>
<dbReference type="InterPro" id="IPR011651">
    <property type="entry name" value="Notch_ligand_N"/>
</dbReference>
<reference evidence="22" key="1">
    <citation type="journal article" date="2019" name="bioRxiv">
        <title>The Genome of the Zebra Mussel, Dreissena polymorpha: A Resource for Invasive Species Research.</title>
        <authorList>
            <person name="McCartney M.A."/>
            <person name="Auch B."/>
            <person name="Kono T."/>
            <person name="Mallez S."/>
            <person name="Zhang Y."/>
            <person name="Obille A."/>
            <person name="Becker A."/>
            <person name="Abrahante J.E."/>
            <person name="Garbe J."/>
            <person name="Badalamenti J.P."/>
            <person name="Herman A."/>
            <person name="Mangelson H."/>
            <person name="Liachko I."/>
            <person name="Sullivan S."/>
            <person name="Sone E.D."/>
            <person name="Koren S."/>
            <person name="Silverstein K.A.T."/>
            <person name="Beckman K.B."/>
            <person name="Gohl D.M."/>
        </authorList>
    </citation>
    <scope>NUCLEOTIDE SEQUENCE</scope>
    <source>
        <strain evidence="22">Duluth1</strain>
        <tissue evidence="22">Whole animal</tissue>
    </source>
</reference>
<dbReference type="GO" id="GO:0005509">
    <property type="term" value="F:calcium ion binding"/>
    <property type="evidence" value="ECO:0007669"/>
    <property type="project" value="InterPro"/>
</dbReference>
<dbReference type="GO" id="GO:0030855">
    <property type="term" value="P:epithelial cell differentiation"/>
    <property type="evidence" value="ECO:0007669"/>
    <property type="project" value="UniProtKB-ARBA"/>
</dbReference>
<feature type="domain" description="EGF-like" evidence="20">
    <location>
        <begin position="299"/>
        <end position="337"/>
    </location>
</feature>
<evidence type="ECO:0000256" key="7">
    <source>
        <dbReference type="ARBA" id="ARBA00022782"/>
    </source>
</evidence>
<name>A0A9D4R1U9_DREPO</name>
<evidence type="ECO:0000256" key="5">
    <source>
        <dbReference type="ARBA" id="ARBA00022729"/>
    </source>
</evidence>
<dbReference type="FunFam" id="2.10.25.10:FF:000018">
    <property type="entry name" value="Delta-like 1"/>
    <property type="match status" value="1"/>
</dbReference>
<keyword evidence="9" id="KW-0832">Ubl conjugation</keyword>
<evidence type="ECO:0000256" key="13">
    <source>
        <dbReference type="ARBA" id="ARBA00023180"/>
    </source>
</evidence>
<dbReference type="InterPro" id="IPR000152">
    <property type="entry name" value="EGF-type_Asp/Asn_hydroxyl_site"/>
</dbReference>
<dbReference type="SMART" id="SM00179">
    <property type="entry name" value="EGF_CA"/>
    <property type="match status" value="7"/>
</dbReference>
<evidence type="ECO:0000256" key="8">
    <source>
        <dbReference type="ARBA" id="ARBA00022837"/>
    </source>
</evidence>
<proteinExistence type="predicted"/>
<dbReference type="EMBL" id="JAIWYP010000003">
    <property type="protein sequence ID" value="KAH3851971.1"/>
    <property type="molecule type" value="Genomic_DNA"/>
</dbReference>
<feature type="disulfide bond" evidence="14">
    <location>
        <begin position="403"/>
        <end position="412"/>
    </location>
</feature>
<keyword evidence="8" id="KW-0106">Calcium</keyword>
<sequence length="810" mass="90183">MKWRAATIIILGILNILILLPKVLCSGVFELNLSTFNNSRGLDYDGNCCNGVMDSSSPAAGPICTQPCHTFFTICLTNYMANIPPDLSKANCLFGYVSTDVLGSNDVNFQKLTGFNNVISFHFNFSWPGTFSIIIEAWHDATLKNPVTGSPRERISRLAVQRELKVGPEWSNFIHKTDRTQLEYRYRVTCDVNYYDAGCSKLCRPRDDHFGHYTCDSNGDIVCMTGWTGAFCDQAICLTGCDPENGYCSSPYECKCRSGWEGEFCKECIKYPGCKNGTCTKPWECNCDEGWGGLYCNQDLNFCTHHSPCLNGGVCQNTGSGSYTCTCPEGFNGTNCEREVDDCLSRPCQNGGSCVDVGNGYQCNCPVSYTGKRCDIRAESCEKNPCKNGATCVEGQGSYSCRCRSGFTGYNCDIDINGCDPNPCRNNGRCIDQETEFKCVCERGFSGRVCEVNVDDCSNMPCRNGGTCLDQVNDFECRCVPGFVGDLCEVNVDDCETRPCAYGGICHDLVNDFNCTCRTGYTGKFCTIVINPCDSNPCRNGASCRASFNTYVCDCVPGFTGINCQNIPGQIVTTLPTAQDPTTEDVRSTTLPPVAESPQPIREDEPEFTTTQLLLIVCLGVGIPLLAIIIVVTILLCRRRRRPLETQKEQDDNLRNSINNKLRESKIFTTVPHSSSTFSNLTSKISNEDNDLNTLKSFRRPTSQIYVADKPINKQLIKNYNKDLQVHTRHRDLEKTSKCYDKENTCVTIDHTSNLDIRDYQSSPDIHFIDKHNNRDIINRNSLLILEPQLHQEPHRHSSYYGDDVLATEV</sequence>
<comment type="caution">
    <text evidence="22">The sequence shown here is derived from an EMBL/GenBank/DDBJ whole genome shotgun (WGS) entry which is preliminary data.</text>
</comment>
<dbReference type="GO" id="GO:0035282">
    <property type="term" value="P:segmentation"/>
    <property type="evidence" value="ECO:0007669"/>
    <property type="project" value="UniProtKB-ARBA"/>
</dbReference>
<dbReference type="InterPro" id="IPR001881">
    <property type="entry name" value="EGF-like_Ca-bd_dom"/>
</dbReference>
<evidence type="ECO:0000256" key="14">
    <source>
        <dbReference type="PROSITE-ProRule" id="PRU00076"/>
    </source>
</evidence>
<keyword evidence="6 16" id="KW-0677">Repeat</keyword>
<evidence type="ECO:0000313" key="22">
    <source>
        <dbReference type="EMBL" id="KAH3851971.1"/>
    </source>
</evidence>
<dbReference type="InterPro" id="IPR013032">
    <property type="entry name" value="EGF-like_CS"/>
</dbReference>
<evidence type="ECO:0000256" key="3">
    <source>
        <dbReference type="ARBA" id="ARBA00022536"/>
    </source>
</evidence>
<dbReference type="GO" id="GO:0042063">
    <property type="term" value="P:gliogenesis"/>
    <property type="evidence" value="ECO:0007669"/>
    <property type="project" value="UniProtKB-ARBA"/>
</dbReference>
<dbReference type="FunFam" id="2.10.25.140:FF:000001">
    <property type="entry name" value="Delta-like protein"/>
    <property type="match status" value="1"/>
</dbReference>
<feature type="domain" description="EGF-like" evidence="20">
    <location>
        <begin position="453"/>
        <end position="489"/>
    </location>
</feature>
<dbReference type="PROSITE" id="PS01187">
    <property type="entry name" value="EGF_CA"/>
    <property type="match status" value="2"/>
</dbReference>
<accession>A0A9D4R1U9</accession>
<feature type="disulfide bond" evidence="14">
    <location>
        <begin position="479"/>
        <end position="488"/>
    </location>
</feature>
<dbReference type="GO" id="GO:0048646">
    <property type="term" value="P:anatomical structure formation involved in morphogenesis"/>
    <property type="evidence" value="ECO:0007669"/>
    <property type="project" value="UniProtKB-ARBA"/>
</dbReference>
<dbReference type="InterPro" id="IPR009030">
    <property type="entry name" value="Growth_fac_rcpt_cys_sf"/>
</dbReference>
<dbReference type="GO" id="GO:0007157">
    <property type="term" value="P:heterophilic cell-cell adhesion via plasma membrane cell adhesion molecules"/>
    <property type="evidence" value="ECO:0007669"/>
    <property type="project" value="TreeGrafter"/>
</dbReference>
<dbReference type="InterPro" id="IPR000742">
    <property type="entry name" value="EGF"/>
</dbReference>
<dbReference type="SMART" id="SM00051">
    <property type="entry name" value="DSL"/>
    <property type="match status" value="1"/>
</dbReference>
<feature type="disulfide bond" evidence="15">
    <location>
        <begin position="190"/>
        <end position="199"/>
    </location>
</feature>
<dbReference type="Pfam" id="PF00008">
    <property type="entry name" value="EGF"/>
    <property type="match status" value="6"/>
</dbReference>
<feature type="chain" id="PRO_5038855201" description="Delta-like protein" evidence="19">
    <location>
        <begin position="26"/>
        <end position="810"/>
    </location>
</feature>
<dbReference type="FunFam" id="2.10.25.10:FF:000122">
    <property type="entry name" value="Protein crumbs homolog 2"/>
    <property type="match status" value="1"/>
</dbReference>
<dbReference type="Proteomes" id="UP000828390">
    <property type="component" value="Unassembled WGS sequence"/>
</dbReference>
<evidence type="ECO:0000259" key="21">
    <source>
        <dbReference type="PROSITE" id="PS51051"/>
    </source>
</evidence>
<feature type="region of interest" description="Disordered" evidence="17">
    <location>
        <begin position="578"/>
        <end position="601"/>
    </location>
</feature>
<dbReference type="SMART" id="SM00181">
    <property type="entry name" value="EGF"/>
    <property type="match status" value="10"/>
</dbReference>
<evidence type="ECO:0000313" key="23">
    <source>
        <dbReference type="Proteomes" id="UP000828390"/>
    </source>
</evidence>
<feature type="domain" description="EGF-like" evidence="20">
    <location>
        <begin position="491"/>
        <end position="527"/>
    </location>
</feature>
<feature type="disulfide bond" evidence="15">
    <location>
        <begin position="203"/>
        <end position="215"/>
    </location>
</feature>
<dbReference type="FunFam" id="2.10.25.10:FF:000004">
    <property type="entry name" value="Neurogenic locus notch 1"/>
    <property type="match status" value="1"/>
</dbReference>
<evidence type="ECO:0000256" key="11">
    <source>
        <dbReference type="ARBA" id="ARBA00023136"/>
    </source>
</evidence>
<keyword evidence="12 14" id="KW-1015">Disulfide bond</keyword>
<feature type="domain" description="EGF-like" evidence="20">
    <location>
        <begin position="377"/>
        <end position="413"/>
    </location>
</feature>
<keyword evidence="23" id="KW-1185">Reference proteome</keyword>
<dbReference type="InterPro" id="IPR001774">
    <property type="entry name" value="DSL"/>
</dbReference>
<feature type="disulfide bond" evidence="14">
    <location>
        <begin position="327"/>
        <end position="336"/>
    </location>
</feature>
<keyword evidence="4 16" id="KW-0812">Transmembrane</keyword>
<dbReference type="FunFam" id="2.10.25.10:FF:000064">
    <property type="entry name" value="Delta-like protein"/>
    <property type="match status" value="1"/>
</dbReference>
<feature type="disulfide bond" evidence="14">
    <location>
        <begin position="365"/>
        <end position="374"/>
    </location>
</feature>
<dbReference type="GO" id="GO:0045197">
    <property type="term" value="P:establishment or maintenance of epithelial cell apical/basal polarity"/>
    <property type="evidence" value="ECO:0007669"/>
    <property type="project" value="TreeGrafter"/>
</dbReference>
<dbReference type="PRINTS" id="PR00010">
    <property type="entry name" value="EGFBLOOD"/>
</dbReference>
<dbReference type="AlphaFoldDB" id="A0A9D4R1U9"/>
<evidence type="ECO:0000256" key="18">
    <source>
        <dbReference type="SAM" id="Phobius"/>
    </source>
</evidence>
<dbReference type="SUPFAM" id="SSF57196">
    <property type="entry name" value="EGF/Laminin"/>
    <property type="match status" value="4"/>
</dbReference>
<comment type="function">
    <text evidence="16">Putative Notch ligand involved in the mediation of Notch signaling.</text>
</comment>
<dbReference type="FunFam" id="2.10.25.10:FF:000012">
    <property type="entry name" value="Delta-like protein"/>
    <property type="match status" value="1"/>
</dbReference>
<dbReference type="InterPro" id="IPR051022">
    <property type="entry name" value="Notch_Cell-Fate_Det"/>
</dbReference>
<keyword evidence="5 16" id="KW-0732">Signal</keyword>
<dbReference type="GO" id="GO:0030097">
    <property type="term" value="P:hemopoiesis"/>
    <property type="evidence" value="ECO:0007669"/>
    <property type="project" value="UniProtKB-ARBA"/>
</dbReference>
<evidence type="ECO:0000256" key="4">
    <source>
        <dbReference type="ARBA" id="ARBA00022692"/>
    </source>
</evidence>
<dbReference type="GO" id="GO:0120025">
    <property type="term" value="C:plasma membrane bounded cell projection"/>
    <property type="evidence" value="ECO:0007669"/>
    <property type="project" value="UniProtKB-ARBA"/>
</dbReference>
<dbReference type="SUPFAM" id="SSF57184">
    <property type="entry name" value="Growth factor receptor domain"/>
    <property type="match status" value="1"/>
</dbReference>
<comment type="subcellular location">
    <subcellularLocation>
        <location evidence="1 16">Membrane</location>
        <topology evidence="1 16">Single-pass type I membrane protein</topology>
    </subcellularLocation>
</comment>
<dbReference type="PANTHER" id="PTHR24049">
    <property type="entry name" value="CRUMBS FAMILY MEMBER"/>
    <property type="match status" value="1"/>
</dbReference>
<keyword evidence="10 16" id="KW-1133">Transmembrane helix</keyword>
<evidence type="ECO:0000256" key="6">
    <source>
        <dbReference type="ARBA" id="ARBA00022737"/>
    </source>
</evidence>
<dbReference type="GO" id="GO:0035239">
    <property type="term" value="P:tube morphogenesis"/>
    <property type="evidence" value="ECO:0007669"/>
    <property type="project" value="UniProtKB-ARBA"/>
</dbReference>
<dbReference type="GO" id="GO:0048863">
    <property type="term" value="P:stem cell differentiation"/>
    <property type="evidence" value="ECO:0007669"/>
    <property type="project" value="UniProtKB-ARBA"/>
</dbReference>
<dbReference type="GO" id="GO:0051240">
    <property type="term" value="P:positive regulation of multicellular organismal process"/>
    <property type="evidence" value="ECO:0007669"/>
    <property type="project" value="UniProtKB-ARBA"/>
</dbReference>
<keyword evidence="7" id="KW-0221">Differentiation</keyword>
<evidence type="ECO:0000256" key="16">
    <source>
        <dbReference type="RuleBase" id="RU280815"/>
    </source>
</evidence>
<keyword evidence="2 16" id="KW-0217">Developmental protein</keyword>
<feature type="domain" description="EGF-like" evidence="20">
    <location>
        <begin position="415"/>
        <end position="451"/>
    </location>
</feature>
<organism evidence="22 23">
    <name type="scientific">Dreissena polymorpha</name>
    <name type="common">Zebra mussel</name>
    <name type="synonym">Mytilus polymorpha</name>
    <dbReference type="NCBI Taxonomy" id="45954"/>
    <lineage>
        <taxon>Eukaryota</taxon>
        <taxon>Metazoa</taxon>
        <taxon>Spiralia</taxon>
        <taxon>Lophotrochozoa</taxon>
        <taxon>Mollusca</taxon>
        <taxon>Bivalvia</taxon>
        <taxon>Autobranchia</taxon>
        <taxon>Heteroconchia</taxon>
        <taxon>Euheterodonta</taxon>
        <taxon>Imparidentia</taxon>
        <taxon>Neoheterodontei</taxon>
        <taxon>Myida</taxon>
        <taxon>Dreissenoidea</taxon>
        <taxon>Dreissenidae</taxon>
        <taxon>Dreissena</taxon>
    </lineage>
</organism>
<evidence type="ECO:0000256" key="9">
    <source>
        <dbReference type="ARBA" id="ARBA00022843"/>
    </source>
</evidence>
<reference evidence="22" key="2">
    <citation type="submission" date="2020-11" db="EMBL/GenBank/DDBJ databases">
        <authorList>
            <person name="McCartney M.A."/>
            <person name="Auch B."/>
            <person name="Kono T."/>
            <person name="Mallez S."/>
            <person name="Becker A."/>
            <person name="Gohl D.M."/>
            <person name="Silverstein K.A.T."/>
            <person name="Koren S."/>
            <person name="Bechman K.B."/>
            <person name="Herman A."/>
            <person name="Abrahante J.E."/>
            <person name="Garbe J."/>
        </authorList>
    </citation>
    <scope>NUCLEOTIDE SEQUENCE</scope>
    <source>
        <strain evidence="22">Duluth1</strain>
        <tissue evidence="22">Whole animal</tissue>
    </source>
</reference>
<dbReference type="Gene3D" id="2.10.25.10">
    <property type="entry name" value="Laminin"/>
    <property type="match status" value="8"/>
</dbReference>
<gene>
    <name evidence="22" type="ORF">DPMN_094460</name>
</gene>
<feature type="domain" description="EGF-like" evidence="20">
    <location>
        <begin position="529"/>
        <end position="565"/>
    </location>
</feature>
<protein>
    <recommendedName>
        <fullName evidence="16">Delta-like protein</fullName>
    </recommendedName>
</protein>
<dbReference type="GO" id="GO:0003008">
    <property type="term" value="P:system process"/>
    <property type="evidence" value="ECO:0007669"/>
    <property type="project" value="UniProtKB-ARBA"/>
</dbReference>
<keyword evidence="3 14" id="KW-0245">EGF-like domain</keyword>
<keyword evidence="13" id="KW-0325">Glycoprotein</keyword>
<dbReference type="GO" id="GO:0007219">
    <property type="term" value="P:Notch signaling pathway"/>
    <property type="evidence" value="ECO:0007669"/>
    <property type="project" value="InterPro"/>
</dbReference>
<feature type="signal peptide" evidence="19">
    <location>
        <begin position="1"/>
        <end position="25"/>
    </location>
</feature>
<dbReference type="GO" id="GO:0048666">
    <property type="term" value="P:neuron development"/>
    <property type="evidence" value="ECO:0007669"/>
    <property type="project" value="UniProtKB-ARBA"/>
</dbReference>
<dbReference type="PANTHER" id="PTHR24049:SF22">
    <property type="entry name" value="DROSOPHILA CRUMBS HOMOLOG"/>
    <property type="match status" value="1"/>
</dbReference>
<dbReference type="FunFam" id="2.10.25.10:FF:000230">
    <property type="entry name" value="Delta-like protein"/>
    <property type="match status" value="1"/>
</dbReference>
<dbReference type="PROSITE" id="PS51051">
    <property type="entry name" value="DSL"/>
    <property type="match status" value="1"/>
</dbReference>
<evidence type="ECO:0000256" key="1">
    <source>
        <dbReference type="ARBA" id="ARBA00004479"/>
    </source>
</evidence>
<evidence type="ECO:0000256" key="15">
    <source>
        <dbReference type="PROSITE-ProRule" id="PRU00377"/>
    </source>
</evidence>
<evidence type="ECO:0000256" key="19">
    <source>
        <dbReference type="SAM" id="SignalP"/>
    </source>
</evidence>
<dbReference type="GO" id="GO:0032991">
    <property type="term" value="C:protein-containing complex"/>
    <property type="evidence" value="ECO:0007669"/>
    <property type="project" value="TreeGrafter"/>
</dbReference>
<feature type="disulfide bond" evidence="15">
    <location>
        <begin position="223"/>
        <end position="232"/>
    </location>
</feature>
<comment type="caution">
    <text evidence="14">Lacks conserved residue(s) required for the propagation of feature annotation.</text>
</comment>
<evidence type="ECO:0000256" key="2">
    <source>
        <dbReference type="ARBA" id="ARBA00022473"/>
    </source>
</evidence>
<feature type="domain" description="DSL" evidence="21">
    <location>
        <begin position="188"/>
        <end position="232"/>
    </location>
</feature>
<dbReference type="GO" id="GO:0005886">
    <property type="term" value="C:plasma membrane"/>
    <property type="evidence" value="ECO:0007669"/>
    <property type="project" value="UniProtKB-ARBA"/>
</dbReference>
<dbReference type="GO" id="GO:0019904">
    <property type="term" value="F:protein domain specific binding"/>
    <property type="evidence" value="ECO:0007669"/>
    <property type="project" value="UniProtKB-ARBA"/>
</dbReference>
<dbReference type="GO" id="GO:0000902">
    <property type="term" value="P:cell morphogenesis"/>
    <property type="evidence" value="ECO:0007669"/>
    <property type="project" value="UniProtKB-ARBA"/>
</dbReference>
<evidence type="ECO:0000259" key="20">
    <source>
        <dbReference type="PROSITE" id="PS50026"/>
    </source>
</evidence>
<dbReference type="PROSITE" id="PS00010">
    <property type="entry name" value="ASX_HYDROXYL"/>
    <property type="match status" value="4"/>
</dbReference>
<feature type="disulfide bond" evidence="14">
    <location>
        <begin position="441"/>
        <end position="450"/>
    </location>
</feature>
<dbReference type="OrthoDB" id="283575at2759"/>
<feature type="transmembrane region" description="Helical" evidence="18">
    <location>
        <begin position="613"/>
        <end position="637"/>
    </location>
</feature>
<dbReference type="GO" id="GO:0009952">
    <property type="term" value="P:anterior/posterior pattern specification"/>
    <property type="evidence" value="ECO:0007669"/>
    <property type="project" value="UniProtKB-ARBA"/>
</dbReference>
<evidence type="ECO:0000256" key="10">
    <source>
        <dbReference type="ARBA" id="ARBA00022989"/>
    </source>
</evidence>
<evidence type="ECO:0000256" key="12">
    <source>
        <dbReference type="ARBA" id="ARBA00023157"/>
    </source>
</evidence>
<evidence type="ECO:0000256" key="17">
    <source>
        <dbReference type="SAM" id="MobiDB-lite"/>
    </source>
</evidence>
<feature type="disulfide bond" evidence="14">
    <location>
        <begin position="517"/>
        <end position="526"/>
    </location>
</feature>
<dbReference type="CDD" id="cd00054">
    <property type="entry name" value="EGF_CA"/>
    <property type="match status" value="7"/>
</dbReference>
<dbReference type="PROSITE" id="PS50026">
    <property type="entry name" value="EGF_3"/>
    <property type="match status" value="7"/>
</dbReference>
<dbReference type="FunFam" id="2.10.25.10:FF:000109">
    <property type="entry name" value="Notch homolog 4, [Drosophila]"/>
    <property type="match status" value="1"/>
</dbReference>
<dbReference type="Pfam" id="PF21700">
    <property type="entry name" value="EGF_DL_JAG"/>
    <property type="match status" value="1"/>
</dbReference>
<dbReference type="PROSITE" id="PS01186">
    <property type="entry name" value="EGF_2"/>
    <property type="match status" value="7"/>
</dbReference>
<dbReference type="Pfam" id="PF12661">
    <property type="entry name" value="hEGF"/>
    <property type="match status" value="1"/>
</dbReference>
<keyword evidence="11 16" id="KW-0472">Membrane</keyword>
<dbReference type="Pfam" id="PF01414">
    <property type="entry name" value="DSL"/>
    <property type="match status" value="1"/>
</dbReference>